<dbReference type="InterPro" id="IPR029063">
    <property type="entry name" value="SAM-dependent_MTases_sf"/>
</dbReference>
<dbReference type="SUPFAM" id="SSF53335">
    <property type="entry name" value="S-adenosyl-L-methionine-dependent methyltransferases"/>
    <property type="match status" value="1"/>
</dbReference>
<gene>
    <name evidence="2" type="ORF">KCX74_19505</name>
</gene>
<keyword evidence="3" id="KW-1185">Reference proteome</keyword>
<sequence length="393" mass="44677">MDIIEQVGAKLDLEEGTAVIEQVIRECYVAPGISTKNLARRVHLPVPVTVAVKKELMKKEILKQDRGVRCTVKGNILVEQELDFQGLNKTLYHKLISIEANWLDECQDVLAVLNQLFAERPQVDVQLDQSQCTAETSLRRAILCLKEHALIGKRILCIGDDDLVSISIGLLLKKLFPAKQRFRTVIHVMDIDCRFLQFISDFTEKEGLPITCIEHDMRYPLGKTYVASYDCFFTDPPYTLNGLGLFLARGIQALKSNQGRQIFLSFAHKSPEFMLEMNRLFVQMGLSIVATYPNFNSYVGAQMIANQSQMLILKTTAATHIADNWRTFYTDPIYTGELKQSERIYSCKHCGEKYRVGYTGRYKTIEQLKQEGCPNCNSSNGIFILKGKVTKKR</sequence>
<dbReference type="GO" id="GO:0006596">
    <property type="term" value="P:polyamine biosynthetic process"/>
    <property type="evidence" value="ECO:0007669"/>
    <property type="project" value="TreeGrafter"/>
</dbReference>
<evidence type="ECO:0000259" key="1">
    <source>
        <dbReference type="Pfam" id="PF01861"/>
    </source>
</evidence>
<dbReference type="PANTHER" id="PTHR23290">
    <property type="entry name" value="RRNA N6-ADENOSINE-METHYLTRANSFERASE METTL5"/>
    <property type="match status" value="1"/>
</dbReference>
<proteinExistence type="predicted"/>
<reference evidence="2" key="1">
    <citation type="submission" date="2021-04" db="EMBL/GenBank/DDBJ databases">
        <title>Isolation and polyphasic classification of algal microorganism.</title>
        <authorList>
            <person name="Wang S."/>
        </authorList>
    </citation>
    <scope>NUCLEOTIDE SEQUENCE</scope>
    <source>
        <strain evidence="2">720a</strain>
    </source>
</reference>
<dbReference type="PANTHER" id="PTHR23290:SF0">
    <property type="entry name" value="RRNA N6-ADENOSINE-METHYLTRANSFERASE METTL5"/>
    <property type="match status" value="1"/>
</dbReference>
<dbReference type="InterPro" id="IPR002723">
    <property type="entry name" value="BpsA_C"/>
</dbReference>
<evidence type="ECO:0000313" key="3">
    <source>
        <dbReference type="Proteomes" id="UP000675284"/>
    </source>
</evidence>
<dbReference type="InterPro" id="IPR051720">
    <property type="entry name" value="rRNA_MeTrfase/Polyamine_Synth"/>
</dbReference>
<organism evidence="2 3">
    <name type="scientific">Virgibacillus salarius</name>
    <dbReference type="NCBI Taxonomy" id="447199"/>
    <lineage>
        <taxon>Bacteria</taxon>
        <taxon>Bacillati</taxon>
        <taxon>Bacillota</taxon>
        <taxon>Bacilli</taxon>
        <taxon>Bacillales</taxon>
        <taxon>Bacillaceae</taxon>
        <taxon>Virgibacillus</taxon>
    </lineage>
</organism>
<accession>A0A941DZH3</accession>
<protein>
    <submittedName>
        <fullName evidence="2">Bis-aminopropyl spermidine synthase family protein</fullName>
    </submittedName>
</protein>
<dbReference type="AlphaFoldDB" id="A0A941DZH3"/>
<dbReference type="Pfam" id="PF01861">
    <property type="entry name" value="BpsA_C"/>
    <property type="match status" value="1"/>
</dbReference>
<evidence type="ECO:0000313" key="2">
    <source>
        <dbReference type="EMBL" id="MBR7798207.1"/>
    </source>
</evidence>
<name>A0A941DZH3_9BACI</name>
<dbReference type="Proteomes" id="UP000675284">
    <property type="component" value="Unassembled WGS sequence"/>
</dbReference>
<dbReference type="RefSeq" id="WP_121604680.1">
    <property type="nucleotide sequence ID" value="NZ_CP115959.1"/>
</dbReference>
<feature type="domain" description="N(4)-bis(aminopropyl)spermidine synthase C-terminal" evidence="1">
    <location>
        <begin position="111"/>
        <end position="329"/>
    </location>
</feature>
<dbReference type="GO" id="GO:0016740">
    <property type="term" value="F:transferase activity"/>
    <property type="evidence" value="ECO:0007669"/>
    <property type="project" value="TreeGrafter"/>
</dbReference>
<comment type="caution">
    <text evidence="2">The sequence shown here is derived from an EMBL/GenBank/DDBJ whole genome shotgun (WGS) entry which is preliminary data.</text>
</comment>
<dbReference type="EMBL" id="JAGSOT010000098">
    <property type="protein sequence ID" value="MBR7798207.1"/>
    <property type="molecule type" value="Genomic_DNA"/>
</dbReference>
<dbReference type="Gene3D" id="3.40.50.150">
    <property type="entry name" value="Vaccinia Virus protein VP39"/>
    <property type="match status" value="1"/>
</dbReference>